<evidence type="ECO:0000313" key="2">
    <source>
        <dbReference type="Proteomes" id="UP000003009"/>
    </source>
</evidence>
<organism evidence="1 2">
    <name type="scientific">Kingella oralis ATCC 51147</name>
    <dbReference type="NCBI Taxonomy" id="629741"/>
    <lineage>
        <taxon>Bacteria</taxon>
        <taxon>Pseudomonadati</taxon>
        <taxon>Pseudomonadota</taxon>
        <taxon>Betaproteobacteria</taxon>
        <taxon>Neisseriales</taxon>
        <taxon>Neisseriaceae</taxon>
        <taxon>Kingella</taxon>
    </lineage>
</organism>
<dbReference type="EMBL" id="ACJW02000002">
    <property type="protein sequence ID" value="EEP68782.1"/>
    <property type="molecule type" value="Genomic_DNA"/>
</dbReference>
<proteinExistence type="predicted"/>
<name>C4GEX7_9NEIS</name>
<comment type="caution">
    <text evidence="1">The sequence shown here is derived from an EMBL/GenBank/DDBJ whole genome shotgun (WGS) entry which is preliminary data.</text>
</comment>
<accession>C4GEX7</accession>
<dbReference type="Proteomes" id="UP000003009">
    <property type="component" value="Unassembled WGS sequence"/>
</dbReference>
<dbReference type="STRING" id="629741.GCWU000324_00686"/>
<reference evidence="1" key="1">
    <citation type="submission" date="2009-04" db="EMBL/GenBank/DDBJ databases">
        <authorList>
            <person name="Weinstock G."/>
            <person name="Sodergren E."/>
            <person name="Clifton S."/>
            <person name="Fulton L."/>
            <person name="Fulton B."/>
            <person name="Courtney L."/>
            <person name="Fronick C."/>
            <person name="Harrison M."/>
            <person name="Strong C."/>
            <person name="Farmer C."/>
            <person name="Delahaunty K."/>
            <person name="Markovic C."/>
            <person name="Hall O."/>
            <person name="Minx P."/>
            <person name="Tomlinson C."/>
            <person name="Mitreva M."/>
            <person name="Nelson J."/>
            <person name="Hou S."/>
            <person name="Wollam A."/>
            <person name="Pepin K.H."/>
            <person name="Johnson M."/>
            <person name="Bhonagiri V."/>
            <person name="Nash W.E."/>
            <person name="Warren W."/>
            <person name="Chinwalla A."/>
            <person name="Mardis E.R."/>
            <person name="Wilson R.K."/>
        </authorList>
    </citation>
    <scope>NUCLEOTIDE SEQUENCE [LARGE SCALE GENOMIC DNA]</scope>
    <source>
        <strain evidence="1">ATCC 51147</strain>
    </source>
</reference>
<sequence length="45" mass="4782">MPNLQTMARRRLANSMPSGKTLLDTPAFAAPFRFSGCLGVAKVSA</sequence>
<keyword evidence="2" id="KW-1185">Reference proteome</keyword>
<evidence type="ECO:0000313" key="1">
    <source>
        <dbReference type="EMBL" id="EEP68782.1"/>
    </source>
</evidence>
<dbReference type="HOGENOM" id="CLU_3200905_0_0_4"/>
<protein>
    <submittedName>
        <fullName evidence="1">Uncharacterized protein</fullName>
    </submittedName>
</protein>
<gene>
    <name evidence="1" type="ORF">GCWU000324_00686</name>
</gene>
<dbReference type="AlphaFoldDB" id="C4GEX7"/>